<evidence type="ECO:0000313" key="2">
    <source>
        <dbReference type="EMBL" id="MCT2587967.1"/>
    </source>
</evidence>
<evidence type="ECO:0000259" key="1">
    <source>
        <dbReference type="SMART" id="SM00306"/>
    </source>
</evidence>
<gene>
    <name evidence="2" type="ORF">JT362_33130</name>
</gene>
<reference evidence="2 3" key="1">
    <citation type="submission" date="2021-02" db="EMBL/GenBank/DDBJ databases">
        <title>Actinophytocola xerophila sp. nov., isolated from soil of cotton cropping field.</title>
        <authorList>
            <person name="Huang R."/>
            <person name="Chen X."/>
            <person name="Ge X."/>
            <person name="Liu W."/>
        </authorList>
    </citation>
    <scope>NUCLEOTIDE SEQUENCE [LARGE SCALE GENOMIC DNA]</scope>
    <source>
        <strain evidence="2 3">S1-96</strain>
    </source>
</reference>
<dbReference type="SMART" id="SM00306">
    <property type="entry name" value="HintN"/>
    <property type="match status" value="1"/>
</dbReference>
<dbReference type="InterPro" id="IPR036844">
    <property type="entry name" value="Hint_dom_sf"/>
</dbReference>
<dbReference type="InterPro" id="IPR003587">
    <property type="entry name" value="Hint_dom_N"/>
</dbReference>
<dbReference type="PROSITE" id="PS50818">
    <property type="entry name" value="INTEIN_C_TER"/>
    <property type="match status" value="1"/>
</dbReference>
<dbReference type="InterPro" id="IPR030934">
    <property type="entry name" value="Intein_C"/>
</dbReference>
<evidence type="ECO:0000313" key="3">
    <source>
        <dbReference type="Proteomes" id="UP001156441"/>
    </source>
</evidence>
<proteinExistence type="predicted"/>
<dbReference type="RefSeq" id="WP_260195894.1">
    <property type="nucleotide sequence ID" value="NZ_JAFFZE010000030.1"/>
</dbReference>
<comment type="caution">
    <text evidence="2">The sequence shown here is derived from an EMBL/GenBank/DDBJ whole genome shotgun (WGS) entry which is preliminary data.</text>
</comment>
<dbReference type="EMBL" id="JAFFZE010000030">
    <property type="protein sequence ID" value="MCT2587967.1"/>
    <property type="molecule type" value="Genomic_DNA"/>
</dbReference>
<organism evidence="2 3">
    <name type="scientific">Actinophytocola gossypii</name>
    <dbReference type="NCBI Taxonomy" id="2812003"/>
    <lineage>
        <taxon>Bacteria</taxon>
        <taxon>Bacillati</taxon>
        <taxon>Actinomycetota</taxon>
        <taxon>Actinomycetes</taxon>
        <taxon>Pseudonocardiales</taxon>
        <taxon>Pseudonocardiaceae</taxon>
    </lineage>
</organism>
<dbReference type="CDD" id="cd00081">
    <property type="entry name" value="Hint"/>
    <property type="match status" value="1"/>
</dbReference>
<keyword evidence="3" id="KW-1185">Reference proteome</keyword>
<feature type="domain" description="Hint" evidence="1">
    <location>
        <begin position="125"/>
        <end position="230"/>
    </location>
</feature>
<accession>A0ABT2JJA6</accession>
<sequence length="499" mass="54517">MANGLLDDDPETRQNRLRVYLADVGGRSKDDSDFHQVRAAFCHEFADDPVCRPPGEPSDGGGFLRFIYELTPISDAGDCLDGSVAGCAWLVASFIPGSRVVRGIDKATDAADTARSGVRSCKTGGNSFVPGTEVLMADGATKPIEDIEVGDHVLATDPVTGETGAREVVATIVGQGRKNLVEVTIDTDGPTGDQTGWVVATANHPFWIDNHHRWTNAEDLGTGDNLRVVGSVQGEVLATRSYITHQRVHNLTIKDIHTYHVVASRIPVLVHNCGNWSTHHEDAGDLAKRYTEGQATRDPASQWYHEELSNDELLAAINNVEEGDAIVVSRSGMILGGHHRWDELQRRIKDGRIDPGTPIRIDVYNGGRASMSMIHSTDPDFCICRASFDTLLEIQLEAESRGWATRWTSVEALRSQVKEELVVLQSLMREERGGTVRAFRCLVLFSAVDGREAGGVATIDLDPVRFGSLERIDRDPDVRRVLARMFSLASGGISMVSKK</sequence>
<protein>
    <recommendedName>
        <fullName evidence="1">Hint domain-containing protein</fullName>
    </recommendedName>
</protein>
<dbReference type="Pfam" id="PF07591">
    <property type="entry name" value="PT-HINT"/>
    <property type="match status" value="1"/>
</dbReference>
<dbReference type="Gene3D" id="2.170.16.10">
    <property type="entry name" value="Hedgehog/Intein (Hint) domain"/>
    <property type="match status" value="1"/>
</dbReference>
<name>A0ABT2JJA6_9PSEU</name>
<dbReference type="Proteomes" id="UP001156441">
    <property type="component" value="Unassembled WGS sequence"/>
</dbReference>
<dbReference type="SUPFAM" id="SSF51294">
    <property type="entry name" value="Hedgehog/intein (Hint) domain"/>
    <property type="match status" value="1"/>
</dbReference>